<dbReference type="EMBL" id="BARS01005893">
    <property type="protein sequence ID" value="GAF80276.1"/>
    <property type="molecule type" value="Genomic_DNA"/>
</dbReference>
<organism evidence="1">
    <name type="scientific">marine sediment metagenome</name>
    <dbReference type="NCBI Taxonomy" id="412755"/>
    <lineage>
        <taxon>unclassified sequences</taxon>
        <taxon>metagenomes</taxon>
        <taxon>ecological metagenomes</taxon>
    </lineage>
</organism>
<sequence>MASYENSTYTEAQLVVSYHLPNEIIVSESITITEDFSLDSDLVKEENIGLAEFVDLLLGFDESLPEITQDIVVSEFVGFELEFTGEVEESDSIGLSVYRNVELEGPKISVVENVITISETVLMVPIAIASDGVGVAEDITVQRGYDVFATDSFAFNDTFEAFNYTAWLKANLAVARLRFYCTITGAADLQADVEIPIRSFYARKQSGNPSYLQVVIAGFGYAGAVANRPNGDLILEVGYEVAGVVSLREQISVVDIDEISTYDGGLNRSITVAGHRTITYSNNLIEIA</sequence>
<accession>X0SYQ9</accession>
<gene>
    <name evidence="1" type="ORF">S01H1_11554</name>
</gene>
<reference evidence="1" key="1">
    <citation type="journal article" date="2014" name="Front. Microbiol.">
        <title>High frequency of phylogenetically diverse reductive dehalogenase-homologous genes in deep subseafloor sedimentary metagenomes.</title>
        <authorList>
            <person name="Kawai M."/>
            <person name="Futagami T."/>
            <person name="Toyoda A."/>
            <person name="Takaki Y."/>
            <person name="Nishi S."/>
            <person name="Hori S."/>
            <person name="Arai W."/>
            <person name="Tsubouchi T."/>
            <person name="Morono Y."/>
            <person name="Uchiyama I."/>
            <person name="Ito T."/>
            <person name="Fujiyama A."/>
            <person name="Inagaki F."/>
            <person name="Takami H."/>
        </authorList>
    </citation>
    <scope>NUCLEOTIDE SEQUENCE</scope>
    <source>
        <strain evidence="1">Expedition CK06-06</strain>
    </source>
</reference>
<feature type="non-terminal residue" evidence="1">
    <location>
        <position position="288"/>
    </location>
</feature>
<evidence type="ECO:0000313" key="1">
    <source>
        <dbReference type="EMBL" id="GAF80276.1"/>
    </source>
</evidence>
<comment type="caution">
    <text evidence="1">The sequence shown here is derived from an EMBL/GenBank/DDBJ whole genome shotgun (WGS) entry which is preliminary data.</text>
</comment>
<name>X0SYQ9_9ZZZZ</name>
<protein>
    <submittedName>
        <fullName evidence="1">Uncharacterized protein</fullName>
    </submittedName>
</protein>
<proteinExistence type="predicted"/>
<dbReference type="AlphaFoldDB" id="X0SYQ9"/>